<accession>A0A9W9NTC6</accession>
<dbReference type="GeneID" id="83203240"/>
<keyword evidence="2" id="KW-1185">Reference proteome</keyword>
<organism evidence="1 2">
    <name type="scientific">Penicillium chermesinum</name>
    <dbReference type="NCBI Taxonomy" id="63820"/>
    <lineage>
        <taxon>Eukaryota</taxon>
        <taxon>Fungi</taxon>
        <taxon>Dikarya</taxon>
        <taxon>Ascomycota</taxon>
        <taxon>Pezizomycotina</taxon>
        <taxon>Eurotiomycetes</taxon>
        <taxon>Eurotiomycetidae</taxon>
        <taxon>Eurotiales</taxon>
        <taxon>Aspergillaceae</taxon>
        <taxon>Penicillium</taxon>
    </lineage>
</organism>
<proteinExistence type="predicted"/>
<evidence type="ECO:0000313" key="2">
    <source>
        <dbReference type="Proteomes" id="UP001150941"/>
    </source>
</evidence>
<evidence type="ECO:0000313" key="1">
    <source>
        <dbReference type="EMBL" id="KAJ5225416.1"/>
    </source>
</evidence>
<protein>
    <submittedName>
        <fullName evidence="1">Uncharacterized protein</fullName>
    </submittedName>
</protein>
<sequence length="213" mass="24296">MNPEVFENERQNIWACLASLSRETHLHTNEHIAEILELNGGKVELFKTLTSPGNVSGQCFRNRCEMIKMVMFEVSDKLLHRPAHSDTRVPMKHEVVTEHAALADQGSINSCPWKATYRLVSQISRSILIEILDMLAISVGMLTMHPYDDQDEFSVTMATQAYAKDQAWVEVPLQTETWAEQNYLSSMWGFLQYITSNCDCNLCQGKYSPQQGY</sequence>
<name>A0A9W9NTC6_9EURO</name>
<gene>
    <name evidence="1" type="ORF">N7468_006641</name>
</gene>
<reference evidence="1" key="1">
    <citation type="submission" date="2022-11" db="EMBL/GenBank/DDBJ databases">
        <authorList>
            <person name="Petersen C."/>
        </authorList>
    </citation>
    <scope>NUCLEOTIDE SEQUENCE</scope>
    <source>
        <strain evidence="1">IBT 19713</strain>
    </source>
</reference>
<dbReference type="RefSeq" id="XP_058328827.1">
    <property type="nucleotide sequence ID" value="XM_058475937.1"/>
</dbReference>
<dbReference type="AlphaFoldDB" id="A0A9W9NTC6"/>
<comment type="caution">
    <text evidence="1">The sequence shown here is derived from an EMBL/GenBank/DDBJ whole genome shotgun (WGS) entry which is preliminary data.</text>
</comment>
<dbReference type="Proteomes" id="UP001150941">
    <property type="component" value="Unassembled WGS sequence"/>
</dbReference>
<reference evidence="1" key="2">
    <citation type="journal article" date="2023" name="IMA Fungus">
        <title>Comparative genomic study of the Penicillium genus elucidates a diverse pangenome and 15 lateral gene transfer events.</title>
        <authorList>
            <person name="Petersen C."/>
            <person name="Sorensen T."/>
            <person name="Nielsen M.R."/>
            <person name="Sondergaard T.E."/>
            <person name="Sorensen J.L."/>
            <person name="Fitzpatrick D.A."/>
            <person name="Frisvad J.C."/>
            <person name="Nielsen K.L."/>
        </authorList>
    </citation>
    <scope>NUCLEOTIDE SEQUENCE</scope>
    <source>
        <strain evidence="1">IBT 19713</strain>
    </source>
</reference>
<dbReference type="EMBL" id="JAPQKS010000005">
    <property type="protein sequence ID" value="KAJ5225416.1"/>
    <property type="molecule type" value="Genomic_DNA"/>
</dbReference>